<dbReference type="Gene3D" id="1.10.1220.10">
    <property type="entry name" value="Met repressor-like"/>
    <property type="match status" value="1"/>
</dbReference>
<accession>A0ABD5SFM1</accession>
<sequence>MEPITLRLSTDTLDDVDNEAEEQGLSRAEYLREIVENRHEHEEIRSEYEAKLSGYEEKLSELETEVKRLRNEKRLILEQREENTELVEYVETEKSLTERKAQAGIVTRAKWLITGMPTEEAE</sequence>
<dbReference type="InterPro" id="IPR013321">
    <property type="entry name" value="Arc_rbn_hlx_hlx"/>
</dbReference>
<dbReference type="CDD" id="cd21631">
    <property type="entry name" value="RHH_CopG_NikR-like"/>
    <property type="match status" value="1"/>
</dbReference>
<feature type="coiled-coil region" evidence="1">
    <location>
        <begin position="31"/>
        <end position="79"/>
    </location>
</feature>
<proteinExistence type="predicted"/>
<keyword evidence="1" id="KW-0175">Coiled coil</keyword>
<reference evidence="2 3" key="1">
    <citation type="journal article" date="2019" name="Int. J. Syst. Evol. Microbiol.">
        <title>The Global Catalogue of Microorganisms (GCM) 10K type strain sequencing project: providing services to taxonomists for standard genome sequencing and annotation.</title>
        <authorList>
            <consortium name="The Broad Institute Genomics Platform"/>
            <consortium name="The Broad Institute Genome Sequencing Center for Infectious Disease"/>
            <person name="Wu L."/>
            <person name="Ma J."/>
        </authorList>
    </citation>
    <scope>NUCLEOTIDE SEQUENCE [LARGE SCALE GENOMIC DNA]</scope>
    <source>
        <strain evidence="2 3">LMG 29247</strain>
    </source>
</reference>
<keyword evidence="3" id="KW-1185">Reference proteome</keyword>
<dbReference type="RefSeq" id="WP_273737126.1">
    <property type="nucleotide sequence ID" value="NZ_JAQIVI010000039.1"/>
</dbReference>
<dbReference type="AlphaFoldDB" id="A0ABD5SFM1"/>
<name>A0ABD5SFM1_9EURY</name>
<evidence type="ECO:0000313" key="3">
    <source>
        <dbReference type="Proteomes" id="UP001596383"/>
    </source>
</evidence>
<evidence type="ECO:0000313" key="2">
    <source>
        <dbReference type="EMBL" id="MFC6764025.1"/>
    </source>
</evidence>
<dbReference type="EMBL" id="JBHSWV010000039">
    <property type="protein sequence ID" value="MFC6764025.1"/>
    <property type="molecule type" value="Genomic_DNA"/>
</dbReference>
<evidence type="ECO:0000256" key="1">
    <source>
        <dbReference type="SAM" id="Coils"/>
    </source>
</evidence>
<gene>
    <name evidence="2" type="ORF">ACFQE6_02870</name>
</gene>
<organism evidence="2 3">
    <name type="scientific">Natrinema soli</name>
    <dbReference type="NCBI Taxonomy" id="1930624"/>
    <lineage>
        <taxon>Archaea</taxon>
        <taxon>Methanobacteriati</taxon>
        <taxon>Methanobacteriota</taxon>
        <taxon>Stenosarchaea group</taxon>
        <taxon>Halobacteria</taxon>
        <taxon>Halobacteriales</taxon>
        <taxon>Natrialbaceae</taxon>
        <taxon>Natrinema</taxon>
    </lineage>
</organism>
<protein>
    <submittedName>
        <fullName evidence="2">Ribbon-helix-helix protein, CopG family</fullName>
    </submittedName>
</protein>
<comment type="caution">
    <text evidence="2">The sequence shown here is derived from an EMBL/GenBank/DDBJ whole genome shotgun (WGS) entry which is preliminary data.</text>
</comment>
<dbReference type="Proteomes" id="UP001596383">
    <property type="component" value="Unassembled WGS sequence"/>
</dbReference>